<dbReference type="Gramene" id="KVI07300">
    <property type="protein sequence ID" value="KVI07300"/>
    <property type="gene ID" value="Ccrd_014264"/>
</dbReference>
<evidence type="ECO:0000313" key="2">
    <source>
        <dbReference type="Proteomes" id="UP000243975"/>
    </source>
</evidence>
<proteinExistence type="predicted"/>
<organism evidence="1 2">
    <name type="scientific">Cynara cardunculus var. scolymus</name>
    <name type="common">Globe artichoke</name>
    <name type="synonym">Cynara scolymus</name>
    <dbReference type="NCBI Taxonomy" id="59895"/>
    <lineage>
        <taxon>Eukaryota</taxon>
        <taxon>Viridiplantae</taxon>
        <taxon>Streptophyta</taxon>
        <taxon>Embryophyta</taxon>
        <taxon>Tracheophyta</taxon>
        <taxon>Spermatophyta</taxon>
        <taxon>Magnoliopsida</taxon>
        <taxon>eudicotyledons</taxon>
        <taxon>Gunneridae</taxon>
        <taxon>Pentapetalae</taxon>
        <taxon>asterids</taxon>
        <taxon>campanulids</taxon>
        <taxon>Asterales</taxon>
        <taxon>Asteraceae</taxon>
        <taxon>Carduoideae</taxon>
        <taxon>Cardueae</taxon>
        <taxon>Carduinae</taxon>
        <taxon>Cynara</taxon>
    </lineage>
</organism>
<sequence>MLVDPRQKMMAANSVFDPSVMMLVSSPAIKLSLRCCGCNVYHKLVDNL</sequence>
<gene>
    <name evidence="1" type="ORF">Ccrd_014264</name>
</gene>
<protein>
    <submittedName>
        <fullName evidence="1">Uncharacterized protein</fullName>
    </submittedName>
</protein>
<reference evidence="1 2" key="1">
    <citation type="journal article" date="2016" name="Sci. Rep.">
        <title>The genome sequence of the outbreeding globe artichoke constructed de novo incorporating a phase-aware low-pass sequencing strategy of F1 progeny.</title>
        <authorList>
            <person name="Scaglione D."/>
            <person name="Reyes-Chin-Wo S."/>
            <person name="Acquadro A."/>
            <person name="Froenicke L."/>
            <person name="Portis E."/>
            <person name="Beitel C."/>
            <person name="Tirone M."/>
            <person name="Mauro R."/>
            <person name="Lo Monaco A."/>
            <person name="Mauromicale G."/>
            <person name="Faccioli P."/>
            <person name="Cattivelli L."/>
            <person name="Rieseberg L."/>
            <person name="Michelmore R."/>
            <person name="Lanteri S."/>
        </authorList>
    </citation>
    <scope>NUCLEOTIDE SEQUENCE [LARGE SCALE GENOMIC DNA]</scope>
    <source>
        <strain evidence="1">2C</strain>
    </source>
</reference>
<keyword evidence="2" id="KW-1185">Reference proteome</keyword>
<dbReference type="AlphaFoldDB" id="A0A103YDW4"/>
<name>A0A103YDW4_CYNCS</name>
<dbReference type="EMBL" id="LEKV01001508">
    <property type="protein sequence ID" value="KVI07300.1"/>
    <property type="molecule type" value="Genomic_DNA"/>
</dbReference>
<comment type="caution">
    <text evidence="1">The sequence shown here is derived from an EMBL/GenBank/DDBJ whole genome shotgun (WGS) entry which is preliminary data.</text>
</comment>
<accession>A0A103YDW4</accession>
<evidence type="ECO:0000313" key="1">
    <source>
        <dbReference type="EMBL" id="KVI07300.1"/>
    </source>
</evidence>
<dbReference type="Proteomes" id="UP000243975">
    <property type="component" value="Unassembled WGS sequence"/>
</dbReference>